<dbReference type="AlphaFoldDB" id="A0AAU9LC82"/>
<comment type="caution">
    <text evidence="1">The sequence shown here is derived from an EMBL/GenBank/DDBJ whole genome shotgun (WGS) entry which is preliminary data.</text>
</comment>
<reference evidence="1" key="1">
    <citation type="submission" date="2021-11" db="EMBL/GenBank/DDBJ databases">
        <authorList>
            <person name="Islam A."/>
            <person name="Islam S."/>
            <person name="Flora M.S."/>
            <person name="Rahman M."/>
            <person name="Ziaur R.M."/>
            <person name="Epstein J.H."/>
            <person name="Hassan M."/>
            <person name="Klassen M."/>
            <person name="Woodard K."/>
            <person name="Webb A."/>
            <person name="Webby R.J."/>
            <person name="El Zowalaty M.E."/>
        </authorList>
    </citation>
    <scope>NUCLEOTIDE SEQUENCE</scope>
    <source>
        <strain evidence="1">Pbs3</strain>
    </source>
</reference>
<dbReference type="Proteomes" id="UP001160483">
    <property type="component" value="Unassembled WGS sequence"/>
</dbReference>
<accession>A0AAU9LC82</accession>
<sequence>MKPKEDDNDSSSDDQVIQAVQDSGDVRLFVIADGKKSTVLLMNVYFASSVARNIVSYGKLDTSGYTLLYLNGKRVVARRSDVLAVFDVVIQNSSLVVRTVGMLARTIEPVNVIMAALPDELAADTSPVMQRGSLLHSQQRLGQFAFDTIEKIAKNPSSGIELTDKKRMR</sequence>
<organism evidence="1 2">
    <name type="scientific">Peronospora belbahrii</name>
    <dbReference type="NCBI Taxonomy" id="622444"/>
    <lineage>
        <taxon>Eukaryota</taxon>
        <taxon>Sar</taxon>
        <taxon>Stramenopiles</taxon>
        <taxon>Oomycota</taxon>
        <taxon>Peronosporomycetes</taxon>
        <taxon>Peronosporales</taxon>
        <taxon>Peronosporaceae</taxon>
        <taxon>Peronospora</taxon>
    </lineage>
</organism>
<protein>
    <submittedName>
        <fullName evidence="1">Uncharacterized protein</fullName>
    </submittedName>
</protein>
<dbReference type="EMBL" id="CAKKTJ010000337">
    <property type="protein sequence ID" value="CAH0483070.1"/>
    <property type="molecule type" value="Genomic_DNA"/>
</dbReference>
<gene>
    <name evidence="1" type="ORF">PBS003_LOCUS9644</name>
</gene>
<name>A0AAU9LC82_9STRA</name>
<evidence type="ECO:0000313" key="2">
    <source>
        <dbReference type="Proteomes" id="UP001160483"/>
    </source>
</evidence>
<proteinExistence type="predicted"/>
<evidence type="ECO:0000313" key="1">
    <source>
        <dbReference type="EMBL" id="CAH0483070.1"/>
    </source>
</evidence>